<keyword evidence="2" id="KW-1185">Reference proteome</keyword>
<dbReference type="Proteomes" id="UP001209878">
    <property type="component" value="Unassembled WGS sequence"/>
</dbReference>
<organism evidence="1 2">
    <name type="scientific">Ridgeia piscesae</name>
    <name type="common">Tubeworm</name>
    <dbReference type="NCBI Taxonomy" id="27915"/>
    <lineage>
        <taxon>Eukaryota</taxon>
        <taxon>Metazoa</taxon>
        <taxon>Spiralia</taxon>
        <taxon>Lophotrochozoa</taxon>
        <taxon>Annelida</taxon>
        <taxon>Polychaeta</taxon>
        <taxon>Sedentaria</taxon>
        <taxon>Canalipalpata</taxon>
        <taxon>Sabellida</taxon>
        <taxon>Siboglinidae</taxon>
        <taxon>Ridgeia</taxon>
    </lineage>
</organism>
<reference evidence="1" key="1">
    <citation type="journal article" date="2023" name="Mol. Biol. Evol.">
        <title>Third-Generation Sequencing Reveals the Adaptive Role of the Epigenome in Three Deep-Sea Polychaetes.</title>
        <authorList>
            <person name="Perez M."/>
            <person name="Aroh O."/>
            <person name="Sun Y."/>
            <person name="Lan Y."/>
            <person name="Juniper S.K."/>
            <person name="Young C.R."/>
            <person name="Angers B."/>
            <person name="Qian P.Y."/>
        </authorList>
    </citation>
    <scope>NUCLEOTIDE SEQUENCE</scope>
    <source>
        <strain evidence="1">R07B-5</strain>
    </source>
</reference>
<evidence type="ECO:0000313" key="2">
    <source>
        <dbReference type="Proteomes" id="UP001209878"/>
    </source>
</evidence>
<dbReference type="EMBL" id="JAODUO010000822">
    <property type="protein sequence ID" value="KAK2174159.1"/>
    <property type="molecule type" value="Genomic_DNA"/>
</dbReference>
<sequence length="426" mass="47458">MLQYVFSAFCTQTDGMDDSTIISKKQVDVTDKAAKGSFRPSAKTPFTTYENEVNVTITLRNRLIPTAPQLGKFDLLEHESTNVGSYEVYYKKPSEHTFTPFNSDPTIGSAETMYDTDNVLFADGTYATEVLIVIRKNTVVARKTEPMTIKFSLLACFIPTFCTQTDGMDDSTIISKKQVDVTDKAAKGSFRPSAKTPFTTYENEVNVTITLRNSHFPTTPQLGKFDLLEHESTNVGSYEVYYKKPSEHTFTPFNSDPTIGSAETMYDTDNVLFADGTYATEVLIVIRKNTFVATKTEPMTIKFNLFACFIPSVSVIPFSRISYTITNNITAASATYTKYTTTTAYSKHTTTTAYSKHTSTTAYSKHTTTTSYTKHTTTTSYSKHTTTTSYSKHTSTTAYSKHTSTTADTKFAPTTYNKYAASINNR</sequence>
<dbReference type="AlphaFoldDB" id="A0AAD9NP17"/>
<name>A0AAD9NP17_RIDPI</name>
<protein>
    <submittedName>
        <fullName evidence="1">Uncharacterized protein</fullName>
    </submittedName>
</protein>
<accession>A0AAD9NP17</accession>
<proteinExistence type="predicted"/>
<comment type="caution">
    <text evidence="1">The sequence shown here is derived from an EMBL/GenBank/DDBJ whole genome shotgun (WGS) entry which is preliminary data.</text>
</comment>
<gene>
    <name evidence="1" type="ORF">NP493_822g01021</name>
</gene>
<evidence type="ECO:0000313" key="1">
    <source>
        <dbReference type="EMBL" id="KAK2174159.1"/>
    </source>
</evidence>